<feature type="signal peptide" evidence="1">
    <location>
        <begin position="1"/>
        <end position="17"/>
    </location>
</feature>
<feature type="chain" id="PRO_5043663346" evidence="1">
    <location>
        <begin position="18"/>
        <end position="235"/>
    </location>
</feature>
<dbReference type="AlphaFoldDB" id="A0AAV4WGL4"/>
<proteinExistence type="predicted"/>
<evidence type="ECO:0000313" key="2">
    <source>
        <dbReference type="EMBL" id="GIY81091.1"/>
    </source>
</evidence>
<evidence type="ECO:0000256" key="1">
    <source>
        <dbReference type="SAM" id="SignalP"/>
    </source>
</evidence>
<evidence type="ECO:0000313" key="3">
    <source>
        <dbReference type="Proteomes" id="UP001054837"/>
    </source>
</evidence>
<organism evidence="2 3">
    <name type="scientific">Caerostris darwini</name>
    <dbReference type="NCBI Taxonomy" id="1538125"/>
    <lineage>
        <taxon>Eukaryota</taxon>
        <taxon>Metazoa</taxon>
        <taxon>Ecdysozoa</taxon>
        <taxon>Arthropoda</taxon>
        <taxon>Chelicerata</taxon>
        <taxon>Arachnida</taxon>
        <taxon>Araneae</taxon>
        <taxon>Araneomorphae</taxon>
        <taxon>Entelegynae</taxon>
        <taxon>Araneoidea</taxon>
        <taxon>Araneidae</taxon>
        <taxon>Caerostris</taxon>
    </lineage>
</organism>
<keyword evidence="1" id="KW-0732">Signal</keyword>
<keyword evidence="3" id="KW-1185">Reference proteome</keyword>
<sequence length="235" mass="27215">MWDFIPMLFMLTRVVVADIDCSQSPFSRCILPKLFQMIPDSKVEYDKICPELKNYVLCLKEYQDTCVTENKVIFDREEIYHSIYTLFSELCDEGTVLNAVVTENLRCFNRTFSSTRCFESTNEVVSSYDSSKVSTLEGESHYNSVQFQCLKDILDVGCVIEDISKNCGALAKVATLEFIHRSYFFEYSCSANDAKLISRRINNYEMSEDQLEFLTFVLHSIIEKEDILPTIPKFK</sequence>
<dbReference type="EMBL" id="BPLQ01014580">
    <property type="protein sequence ID" value="GIY81091.1"/>
    <property type="molecule type" value="Genomic_DNA"/>
</dbReference>
<name>A0AAV4WGL4_9ARAC</name>
<reference evidence="2 3" key="1">
    <citation type="submission" date="2021-06" db="EMBL/GenBank/DDBJ databases">
        <title>Caerostris darwini draft genome.</title>
        <authorList>
            <person name="Kono N."/>
            <person name="Arakawa K."/>
        </authorList>
    </citation>
    <scope>NUCLEOTIDE SEQUENCE [LARGE SCALE GENOMIC DNA]</scope>
</reference>
<gene>
    <name evidence="2" type="primary">AVEN_237157_1</name>
    <name evidence="2" type="ORF">CDAR_563431</name>
</gene>
<comment type="caution">
    <text evidence="2">The sequence shown here is derived from an EMBL/GenBank/DDBJ whole genome shotgun (WGS) entry which is preliminary data.</text>
</comment>
<accession>A0AAV4WGL4</accession>
<protein>
    <submittedName>
        <fullName evidence="2">Uncharacterized protein</fullName>
    </submittedName>
</protein>
<dbReference type="Proteomes" id="UP001054837">
    <property type="component" value="Unassembled WGS sequence"/>
</dbReference>